<evidence type="ECO:0000313" key="6">
    <source>
        <dbReference type="EMBL" id="GEK58385.1"/>
    </source>
</evidence>
<protein>
    <submittedName>
        <fullName evidence="6">Putative aminotransferase YhxA</fullName>
    </submittedName>
</protein>
<proteinExistence type="inferred from homology"/>
<dbReference type="Proteomes" id="UP000321051">
    <property type="component" value="Unassembled WGS sequence"/>
</dbReference>
<dbReference type="PROSITE" id="PS00600">
    <property type="entry name" value="AA_TRANSFER_CLASS_3"/>
    <property type="match status" value="1"/>
</dbReference>
<gene>
    <name evidence="6" type="primary">yhxA</name>
    <name evidence="6" type="ORF">MHA01_12900</name>
</gene>
<dbReference type="SUPFAM" id="SSF53383">
    <property type="entry name" value="PLP-dependent transferases"/>
    <property type="match status" value="1"/>
</dbReference>
<evidence type="ECO:0000256" key="1">
    <source>
        <dbReference type="ARBA" id="ARBA00008954"/>
    </source>
</evidence>
<dbReference type="NCBIfam" id="NF005812">
    <property type="entry name" value="PRK07678.1"/>
    <property type="match status" value="1"/>
</dbReference>
<evidence type="ECO:0000256" key="5">
    <source>
        <dbReference type="RuleBase" id="RU003560"/>
    </source>
</evidence>
<keyword evidence="3 6" id="KW-0808">Transferase</keyword>
<dbReference type="AlphaFoldDB" id="A0A510Y4X3"/>
<dbReference type="InterPro" id="IPR015422">
    <property type="entry name" value="PyrdxlP-dep_Trfase_small"/>
</dbReference>
<evidence type="ECO:0000313" key="7">
    <source>
        <dbReference type="Proteomes" id="UP000321051"/>
    </source>
</evidence>
<dbReference type="STRING" id="1371.GCA_900166605_01561"/>
<keyword evidence="2 6" id="KW-0032">Aminotransferase</keyword>
<dbReference type="PANTHER" id="PTHR43094:SF1">
    <property type="entry name" value="AMINOTRANSFERASE CLASS-III"/>
    <property type="match status" value="1"/>
</dbReference>
<dbReference type="Pfam" id="PF00202">
    <property type="entry name" value="Aminotran_3"/>
    <property type="match status" value="1"/>
</dbReference>
<dbReference type="InterPro" id="IPR015421">
    <property type="entry name" value="PyrdxlP-dep_Trfase_major"/>
</dbReference>
<dbReference type="OrthoDB" id="9807885at2"/>
<keyword evidence="4 5" id="KW-0663">Pyridoxal phosphate</keyword>
<organism evidence="6 7">
    <name type="scientific">Marinococcus halophilus</name>
    <dbReference type="NCBI Taxonomy" id="1371"/>
    <lineage>
        <taxon>Bacteria</taxon>
        <taxon>Bacillati</taxon>
        <taxon>Bacillota</taxon>
        <taxon>Bacilli</taxon>
        <taxon>Bacillales</taxon>
        <taxon>Bacillaceae</taxon>
        <taxon>Marinococcus</taxon>
    </lineage>
</organism>
<dbReference type="PANTHER" id="PTHR43094">
    <property type="entry name" value="AMINOTRANSFERASE"/>
    <property type="match status" value="1"/>
</dbReference>
<name>A0A510Y4X3_MARHA</name>
<dbReference type="FunFam" id="3.40.640.10:FF:000014">
    <property type="entry name" value="Adenosylmethionine-8-amino-7-oxononanoate aminotransferase, probable"/>
    <property type="match status" value="1"/>
</dbReference>
<dbReference type="InterPro" id="IPR049704">
    <property type="entry name" value="Aminotrans_3_PPA_site"/>
</dbReference>
<dbReference type="PIRSF" id="PIRSF000521">
    <property type="entry name" value="Transaminase_4ab_Lys_Orn"/>
    <property type="match status" value="1"/>
</dbReference>
<dbReference type="InterPro" id="IPR005814">
    <property type="entry name" value="Aminotrans_3"/>
</dbReference>
<keyword evidence="7" id="KW-1185">Reference proteome</keyword>
<dbReference type="InterPro" id="IPR015424">
    <property type="entry name" value="PyrdxlP-dep_Trfase"/>
</dbReference>
<evidence type="ECO:0000256" key="4">
    <source>
        <dbReference type="ARBA" id="ARBA00022898"/>
    </source>
</evidence>
<reference evidence="6 7" key="1">
    <citation type="submission" date="2019-07" db="EMBL/GenBank/DDBJ databases">
        <title>Whole genome shotgun sequence of Marinococcus halophilus NBRC 102359.</title>
        <authorList>
            <person name="Hosoyama A."/>
            <person name="Uohara A."/>
            <person name="Ohji S."/>
            <person name="Ichikawa N."/>
        </authorList>
    </citation>
    <scope>NUCLEOTIDE SEQUENCE [LARGE SCALE GENOMIC DNA]</scope>
    <source>
        <strain evidence="6 7">NBRC 102359</strain>
    </source>
</reference>
<comment type="caution">
    <text evidence="6">The sequence shown here is derived from an EMBL/GenBank/DDBJ whole genome shotgun (WGS) entry which is preliminary data.</text>
</comment>
<sequence length="450" mass="50846">MNINTHSNFYDKDQKYVWHHLKPYKKNQNTMIVKSAQNAWITDIEENKYLDGMSGLWCVNVGYGREELAEAAKSQMNTLPYYPLSSSHLPAIKLSEKLNDWLKGHYKIFFSNSGSEANETAFKIARQYHHQNSKPGRYKFISRYRSYHGNTFAALSATGQSQRKYMYEPLAPGFIHVEAPDEYRKPLEYTFEEWSIICAEKLEATIRYERPETVAGFIMEPIITGGGVLIPHPSYVKKVQEICQRYGILLIIDEVICGFGRTGKKFGYQHFDIQPDIVSMAKGITSGYLPLAATAVKEEIYQAFATEKEDAHFRHVNTFGGNPAACEVALRNLEIMEEENLPERSNELGNKLRSKLSFLEEHQNVGDIRHQGLLFGIEIVADKETKIPASNEVVASIIANCKSAGLIVGKNGDTVKDFNNIITLAPPLSISDKDLEAIVEKISKGFNTEL</sequence>
<dbReference type="Gene3D" id="3.40.640.10">
    <property type="entry name" value="Type I PLP-dependent aspartate aminotransferase-like (Major domain)"/>
    <property type="match status" value="1"/>
</dbReference>
<accession>A0A510Y4X3</accession>
<dbReference type="GO" id="GO:0030170">
    <property type="term" value="F:pyridoxal phosphate binding"/>
    <property type="evidence" value="ECO:0007669"/>
    <property type="project" value="InterPro"/>
</dbReference>
<comment type="similarity">
    <text evidence="1 5">Belongs to the class-III pyridoxal-phosphate-dependent aminotransferase family.</text>
</comment>
<dbReference type="CDD" id="cd00610">
    <property type="entry name" value="OAT_like"/>
    <property type="match status" value="1"/>
</dbReference>
<dbReference type="Gene3D" id="3.90.1150.10">
    <property type="entry name" value="Aspartate Aminotransferase, domain 1"/>
    <property type="match status" value="1"/>
</dbReference>
<evidence type="ECO:0000256" key="2">
    <source>
        <dbReference type="ARBA" id="ARBA00022576"/>
    </source>
</evidence>
<dbReference type="GO" id="GO:0008483">
    <property type="term" value="F:transaminase activity"/>
    <property type="evidence" value="ECO:0007669"/>
    <property type="project" value="UniProtKB-KW"/>
</dbReference>
<evidence type="ECO:0000256" key="3">
    <source>
        <dbReference type="ARBA" id="ARBA00022679"/>
    </source>
</evidence>
<dbReference type="EMBL" id="BJUN01000006">
    <property type="protein sequence ID" value="GEK58385.1"/>
    <property type="molecule type" value="Genomic_DNA"/>
</dbReference>
<dbReference type="RefSeq" id="WP_079475381.1">
    <property type="nucleotide sequence ID" value="NZ_BJUN01000006.1"/>
</dbReference>